<evidence type="ECO:0000313" key="3">
    <source>
        <dbReference type="EMBL" id="PSC70177.1"/>
    </source>
</evidence>
<proteinExistence type="predicted"/>
<dbReference type="PANTHER" id="PTHR12498:SF0">
    <property type="entry name" value="PROTEIN N-TERMINAL ASPARAGINE AMIDOHYDROLASE"/>
    <property type="match status" value="1"/>
</dbReference>
<evidence type="ECO:0000256" key="2">
    <source>
        <dbReference type="SAM" id="MobiDB-lite"/>
    </source>
</evidence>
<comment type="caution">
    <text evidence="3">The sequence shown here is derived from an EMBL/GenBank/DDBJ whole genome shotgun (WGS) entry which is preliminary data.</text>
</comment>
<feature type="compositionally biased region" description="Low complexity" evidence="2">
    <location>
        <begin position="684"/>
        <end position="713"/>
    </location>
</feature>
<dbReference type="Proteomes" id="UP000239649">
    <property type="component" value="Unassembled WGS sequence"/>
</dbReference>
<feature type="compositionally biased region" description="Low complexity" evidence="2">
    <location>
        <begin position="1365"/>
        <end position="1374"/>
    </location>
</feature>
<dbReference type="GO" id="GO:0006511">
    <property type="term" value="P:ubiquitin-dependent protein catabolic process"/>
    <property type="evidence" value="ECO:0007669"/>
    <property type="project" value="TreeGrafter"/>
</dbReference>
<feature type="region of interest" description="Disordered" evidence="2">
    <location>
        <begin position="1425"/>
        <end position="1446"/>
    </location>
</feature>
<protein>
    <submittedName>
        <fullName evidence="3">Uncharacterized protein</fullName>
    </submittedName>
</protein>
<reference evidence="3 4" key="1">
    <citation type="journal article" date="2018" name="Plant J.">
        <title>Genome sequences of Chlorella sorokiniana UTEX 1602 and Micractinium conductrix SAG 241.80: implications to maltose excretion by a green alga.</title>
        <authorList>
            <person name="Arriola M.B."/>
            <person name="Velmurugan N."/>
            <person name="Zhang Y."/>
            <person name="Plunkett M.H."/>
            <person name="Hondzo H."/>
            <person name="Barney B.M."/>
        </authorList>
    </citation>
    <scope>NUCLEOTIDE SEQUENCE [LARGE SCALE GENOMIC DNA]</scope>
    <source>
        <strain evidence="3 4">SAG 241.80</strain>
    </source>
</reference>
<feature type="coiled-coil region" evidence="1">
    <location>
        <begin position="370"/>
        <end position="425"/>
    </location>
</feature>
<feature type="region of interest" description="Disordered" evidence="2">
    <location>
        <begin position="945"/>
        <end position="1008"/>
    </location>
</feature>
<gene>
    <name evidence="3" type="ORF">C2E20_6289</name>
</gene>
<organism evidence="3 4">
    <name type="scientific">Micractinium conductrix</name>
    <dbReference type="NCBI Taxonomy" id="554055"/>
    <lineage>
        <taxon>Eukaryota</taxon>
        <taxon>Viridiplantae</taxon>
        <taxon>Chlorophyta</taxon>
        <taxon>core chlorophytes</taxon>
        <taxon>Trebouxiophyceae</taxon>
        <taxon>Chlorellales</taxon>
        <taxon>Chlorellaceae</taxon>
        <taxon>Chlorella clade</taxon>
        <taxon>Micractinium</taxon>
    </lineage>
</organism>
<dbReference type="InterPro" id="IPR026750">
    <property type="entry name" value="NTAN1"/>
</dbReference>
<name>A0A2P6V7W1_9CHLO</name>
<dbReference type="GO" id="GO:0005634">
    <property type="term" value="C:nucleus"/>
    <property type="evidence" value="ECO:0007669"/>
    <property type="project" value="TreeGrafter"/>
</dbReference>
<feature type="region of interest" description="Disordered" evidence="2">
    <location>
        <begin position="675"/>
        <end position="718"/>
    </location>
</feature>
<feature type="region of interest" description="Disordered" evidence="2">
    <location>
        <begin position="1504"/>
        <end position="1585"/>
    </location>
</feature>
<feature type="region of interest" description="Disordered" evidence="2">
    <location>
        <begin position="1342"/>
        <end position="1387"/>
    </location>
</feature>
<feature type="compositionally biased region" description="Gly residues" evidence="2">
    <location>
        <begin position="1375"/>
        <end position="1385"/>
    </location>
</feature>
<keyword evidence="4" id="KW-1185">Reference proteome</keyword>
<evidence type="ECO:0000313" key="4">
    <source>
        <dbReference type="Proteomes" id="UP000239649"/>
    </source>
</evidence>
<accession>A0A2P6V7W1</accession>
<feature type="compositionally biased region" description="Low complexity" evidence="2">
    <location>
        <begin position="1560"/>
        <end position="1571"/>
    </location>
</feature>
<dbReference type="EMBL" id="LHPF02000021">
    <property type="protein sequence ID" value="PSC70177.1"/>
    <property type="molecule type" value="Genomic_DNA"/>
</dbReference>
<feature type="compositionally biased region" description="Low complexity" evidence="2">
    <location>
        <begin position="766"/>
        <end position="791"/>
    </location>
</feature>
<feature type="region of interest" description="Disordered" evidence="2">
    <location>
        <begin position="457"/>
        <end position="518"/>
    </location>
</feature>
<feature type="region of interest" description="Disordered" evidence="2">
    <location>
        <begin position="1398"/>
        <end position="1417"/>
    </location>
</feature>
<feature type="compositionally biased region" description="Low complexity" evidence="2">
    <location>
        <begin position="960"/>
        <end position="984"/>
    </location>
</feature>
<dbReference type="STRING" id="554055.A0A2P6V7W1"/>
<sequence length="1585" mass="158639">MLVVNGMPVGPADLLDHPAVQAAAAAFVAQGRSCSGCTTLPGPALAKPIYACQGEQATVDAAEEAWLCTSDATTCVALVAVATEDDASAPGSRLARVVHHDESTALGGTLAGLGPRVRLWLAGGYSDARGVGARVAARLLGFLAANSARCDVQLACLGRLNTTPGGAPACTALALDLRSLTARPAEPQPPSARGPMLPARLAQWAFGLSGCSSDAGTSSDSDEDGGGGSRALRGVYDAAGRCLRLRLWHGQTRAYLLHHVAELAALPDAQLLQNYSTSPEHEPPHFVGDARAAFAWLLQQAGPPPTVMQQPLQVTMRPLQPGGSLPPLPLRWAEAVRNAEAAQRSLEALSSQLDGALWLDEEAWQSAVPQAQVTAALHGQQRKIAELERQLATVVARLEESERTRRAAEARVAELSEEVENHSNVFQLHYSELLRKDAEIHDLQAVVQALSLGGPAGGGGGGGSSDGGGGSPGSRLATAGGGRRSPGPSSDVGGSLGGESLGLPSDAGSDDDSAPAWTGRRRFGRFLPAAGRAMDAFAERVAQALLLQAPLEAVLLDLFRLLTAQGAAVSELQAAVGAADARAAASASADTVARLEARLAGAEVERRSLAARLGAVEARLAGAHNLAGRAAAIDDIASMLGVNVPELVPPHVDAAAEQLAGQAAAGAAPAPPLGLADSFDHVPSGAASSSANGSGAVQPSAAAGHATHVGTASSEAASPEGFQGAVEAAQLVLSAAKQQGHTELAAEESEDHQAGRPGSASPLVVRRSSAGCGAAGSSPASRGSSARASPQQGGGGASRGGSPLPEQATVPQSQARPRSRLAGSVASAAAEHAADVTDGDDAVAEAAQSVPADGADAIASSSDGAPAAAPPSVLSPAPAANQHTATGSSMPATGAAAARAPGALAPVLSDVVAPAPAPAAPGRLLVPCPAAMLAAMHTSKAKQAAGSAAAARPGSVDPDAAAAQHGAAVQPDGAAADGAATTAALRKPSPEPESTDGSEGGADGARPKSAAACRLAEVVRLLRKRPSLKETGLLWKLQHSLAESVAEQERLHSEVHTLEERLAEVQGVAGEGLERCNRRIDGVQGGLAEAVAAAIAAAGGDATPAAELRSVAVSARTMTPHASADELKALEERVGAVSERVESGAAALAALDGQVAASAERLARLEAQAEAGTTAATLVRASSSGSVGDAQAALQGHLLAQQQKLHVQMEALAAGIRQALPGQVHDSVTGAVVEVGKALERRLSEKLATRQDLQLLSVKVGSKVSREEVERMLRAHRAPQPGTAEPGSGPAAGLKFKCISCDTDLQPVVFAASPGGLPYPQSLQAAAHAGVADIRYSQVPVASPPRAPGQPWASATVGASPQGPASVGSETSGLSSGGGGGGAAGGAQHVQLHAPQSAPLTARPSTGASRLGAPVSWMHRMRRETGSGVEAGGPGSRRDSQQEPQLLHQPSVTAVALGRAHTAAPMATPRPLFTQQLSGSAEAVGQGGHEEDATEFYEAIREEPQVAGSGSSGGLAVGDDPRSKGALPSLPQSPGARIKAARPTTALPGAIAALPSVGDGSPRGSSAGSTSSKRRSTGMAGITPM</sequence>
<dbReference type="Pfam" id="PF14736">
    <property type="entry name" value="N_Asn_amidohyd"/>
    <property type="match status" value="1"/>
</dbReference>
<dbReference type="GO" id="GO:0008418">
    <property type="term" value="F:protein-N-terminal asparagine amidohydrolase activity"/>
    <property type="evidence" value="ECO:0007669"/>
    <property type="project" value="InterPro"/>
</dbReference>
<dbReference type="OrthoDB" id="515895at2759"/>
<feature type="region of interest" description="Disordered" evidence="2">
    <location>
        <begin position="739"/>
        <end position="893"/>
    </location>
</feature>
<feature type="compositionally biased region" description="Low complexity" evidence="2">
    <location>
        <begin position="844"/>
        <end position="893"/>
    </location>
</feature>
<keyword evidence="1" id="KW-0175">Coiled coil</keyword>
<feature type="compositionally biased region" description="Low complexity" evidence="2">
    <location>
        <begin position="820"/>
        <end position="831"/>
    </location>
</feature>
<dbReference type="PANTHER" id="PTHR12498">
    <property type="entry name" value="N-TERMINAL ASPARAGINE AMIDOHYDROLASE"/>
    <property type="match status" value="1"/>
</dbReference>
<evidence type="ECO:0000256" key="1">
    <source>
        <dbReference type="SAM" id="Coils"/>
    </source>
</evidence>
<feature type="compositionally biased region" description="Gly residues" evidence="2">
    <location>
        <begin position="457"/>
        <end position="472"/>
    </location>
</feature>